<dbReference type="InterPro" id="IPR047750">
    <property type="entry name" value="YdjY-like"/>
</dbReference>
<evidence type="ECO:0000313" key="1">
    <source>
        <dbReference type="EMBL" id="PQJ28186.1"/>
    </source>
</evidence>
<dbReference type="OrthoDB" id="195919at2"/>
<comment type="caution">
    <text evidence="1">The sequence shown here is derived from an EMBL/GenBank/DDBJ whole genome shotgun (WGS) entry which is preliminary data.</text>
</comment>
<keyword evidence="2" id="KW-1185">Reference proteome</keyword>
<dbReference type="Proteomes" id="UP000239907">
    <property type="component" value="Unassembled WGS sequence"/>
</dbReference>
<accession>A0A2S7TZL8</accession>
<dbReference type="AlphaFoldDB" id="A0A2S7TZL8"/>
<reference evidence="1 2" key="1">
    <citation type="submission" date="2016-12" db="EMBL/GenBank/DDBJ databases">
        <title>Study of bacterial adaptation to deep sea.</title>
        <authorList>
            <person name="Song J."/>
            <person name="Yoshizawa S."/>
            <person name="Kogure K."/>
        </authorList>
    </citation>
    <scope>NUCLEOTIDE SEQUENCE [LARGE SCALE GENOMIC DNA]</scope>
    <source>
        <strain evidence="1 2">SAORIC-165</strain>
    </source>
</reference>
<organism evidence="1 2">
    <name type="scientific">Rubritalea profundi</name>
    <dbReference type="NCBI Taxonomy" id="1658618"/>
    <lineage>
        <taxon>Bacteria</taxon>
        <taxon>Pseudomonadati</taxon>
        <taxon>Verrucomicrobiota</taxon>
        <taxon>Verrucomicrobiia</taxon>
        <taxon>Verrucomicrobiales</taxon>
        <taxon>Rubritaleaceae</taxon>
        <taxon>Rubritalea</taxon>
    </lineage>
</organism>
<gene>
    <name evidence="1" type="ORF">BSZ32_06490</name>
</gene>
<dbReference type="NCBIfam" id="NF040466">
    <property type="entry name" value="ydjY_domain"/>
    <property type="match status" value="1"/>
</dbReference>
<dbReference type="EMBL" id="MQWA01000001">
    <property type="protein sequence ID" value="PQJ28186.1"/>
    <property type="molecule type" value="Genomic_DNA"/>
</dbReference>
<protein>
    <submittedName>
        <fullName evidence="1">Uncharacterized protein</fullName>
    </submittedName>
</protein>
<sequence>MRSKTNFKEMNNMTYQMNHRSRGGFAFLATMSMIVLLAMMASPIVVAETTPKAPATETTPAAKPASSLEEALKKLKLPGVKINLKERCVDVDSFICLDHGALELVVCTKDTKEHESIIAVEAKVKHIHTALLLLGAKAGNPAMRKPVNKERTRWVHFPPEGGPVDVSVVFKNKQGKMVERPISDFIKAYVDEYDGYGQEAPSEGENEKFPTNTFLFAGSILHGTGEGPRRYLADQSGNVVSLATFGDELLCLPGVNSHAAGAFAWQVDDTHLPEVGTKVKLRLRPKVAPAAGAVPGK</sequence>
<evidence type="ECO:0000313" key="2">
    <source>
        <dbReference type="Proteomes" id="UP000239907"/>
    </source>
</evidence>
<proteinExistence type="predicted"/>
<dbReference type="RefSeq" id="WP_105042688.1">
    <property type="nucleotide sequence ID" value="NZ_MQWA01000001.1"/>
</dbReference>
<name>A0A2S7TZL8_9BACT</name>